<organism evidence="8 9">
    <name type="scientific">Robbsia betulipollinis</name>
    <dbReference type="NCBI Taxonomy" id="2981849"/>
    <lineage>
        <taxon>Bacteria</taxon>
        <taxon>Pseudomonadati</taxon>
        <taxon>Pseudomonadota</taxon>
        <taxon>Betaproteobacteria</taxon>
        <taxon>Burkholderiales</taxon>
        <taxon>Burkholderiaceae</taxon>
        <taxon>Robbsia</taxon>
    </lineage>
</organism>
<dbReference type="InterPro" id="IPR001736">
    <property type="entry name" value="PLipase_D/transphosphatidylase"/>
</dbReference>
<sequence>MTSSHPPHVPPTSSSAPSATSTDIPPAAAPAFFQPGSNCWRVEHAERFRMLVDGEAYFTALRAAIVNAQQTVFILGWDIDSRMQLVPGGANDGFPAPLAEFLHAIVARRRNLRIYVLSWDFAMLYAFEREWLPVFKMGWRAHRRFIFRQDGRHPLGGSQHQKVVLIDDRLAFVGGLDLTRSRWDTSEHAAQQPLRRDANGQAYGPFHDVQVMFDGAAAAAIGDLVRERWLRANGRRVALRTAQMQASAHDPWPRGCEVDIEHVDLAICRTEPEYAGRQPVQEIRQMYVDGVNRARRHIFCENQYFTSGIVGAALLRRLAEPEGPEVAILSRRVEGGWLQEATMGVLRARLHRSLKQTAHGATRYRMYCPVVPDLGVACVNVHSKVMVVDDDLLFVGSANLNNRSMVLDTECNVALDGAGDARIGAAIARMRNRLLAEHLGESVETVARQMTLGGSLIGAIESLRGQPRTLAPHDPIVAPDLDALVPGESVIDPETPMAPEQLIAQFMPEMPHRRFGGHFGGRFAALGVLALLIVVAVGAWHWTPLGHYLNIAALAQLTQRVSALPFSPLIIIGAYMAGGLVAVPITLLIAATGLAFGAFEGSVYALAGTMASAALTYMVGRWLGRDTVRRLGGSRLNGLSERLARRGLVAVVIVRLLPVAPFSVVNAIAGASQIGLRDFLLGTLIGMGPGIIVTVAFANRLVSAIRHPTWGAFLVLAGIGVALVGLSVLLQRFFKRREKHSPATGKV</sequence>
<feature type="transmembrane region" description="Helical" evidence="6">
    <location>
        <begin position="603"/>
        <end position="623"/>
    </location>
</feature>
<dbReference type="CDD" id="cd09140">
    <property type="entry name" value="PLDc_vPLD1_2_like_bac_1"/>
    <property type="match status" value="1"/>
</dbReference>
<feature type="transmembrane region" description="Helical" evidence="6">
    <location>
        <begin position="563"/>
        <end position="591"/>
    </location>
</feature>
<dbReference type="PROSITE" id="PS50035">
    <property type="entry name" value="PLD"/>
    <property type="match status" value="2"/>
</dbReference>
<keyword evidence="6" id="KW-1133">Transmembrane helix</keyword>
<dbReference type="EMBL" id="JAPMXC010000001">
    <property type="protein sequence ID" value="MCY0386379.1"/>
    <property type="molecule type" value="Genomic_DNA"/>
</dbReference>
<name>A0ABT3ZIM7_9BURK</name>
<dbReference type="PANTHER" id="PTHR18896">
    <property type="entry name" value="PHOSPHOLIPASE D"/>
    <property type="match status" value="1"/>
</dbReference>
<keyword evidence="6" id="KW-0812">Transmembrane</keyword>
<dbReference type="RefSeq" id="WP_267845765.1">
    <property type="nucleotide sequence ID" value="NZ_JAPMXC010000001.1"/>
</dbReference>
<dbReference type="Pfam" id="PF00614">
    <property type="entry name" value="PLDc"/>
    <property type="match status" value="1"/>
</dbReference>
<keyword evidence="2" id="KW-0677">Repeat</keyword>
<keyword evidence="9" id="KW-1185">Reference proteome</keyword>
<dbReference type="Pfam" id="PF09335">
    <property type="entry name" value="VTT_dom"/>
    <property type="match status" value="1"/>
</dbReference>
<evidence type="ECO:0000256" key="5">
    <source>
        <dbReference type="SAM" id="MobiDB-lite"/>
    </source>
</evidence>
<dbReference type="InterPro" id="IPR032816">
    <property type="entry name" value="VTT_dom"/>
</dbReference>
<feature type="transmembrane region" description="Helical" evidence="6">
    <location>
        <begin position="710"/>
        <end position="730"/>
    </location>
</feature>
<dbReference type="PANTHER" id="PTHR18896:SF76">
    <property type="entry name" value="PHOSPHOLIPASE"/>
    <property type="match status" value="1"/>
</dbReference>
<dbReference type="CDD" id="cd09143">
    <property type="entry name" value="PLDc_vPLD1_2_like_bac_2"/>
    <property type="match status" value="1"/>
</dbReference>
<comment type="catalytic activity">
    <reaction evidence="1">
        <text>a 1,2-diacyl-sn-glycero-3-phosphocholine + H2O = a 1,2-diacyl-sn-glycero-3-phosphate + choline + H(+)</text>
        <dbReference type="Rhea" id="RHEA:14445"/>
        <dbReference type="ChEBI" id="CHEBI:15354"/>
        <dbReference type="ChEBI" id="CHEBI:15377"/>
        <dbReference type="ChEBI" id="CHEBI:15378"/>
        <dbReference type="ChEBI" id="CHEBI:57643"/>
        <dbReference type="ChEBI" id="CHEBI:58608"/>
        <dbReference type="EC" id="3.1.4.4"/>
    </reaction>
</comment>
<keyword evidence="3" id="KW-0378">Hydrolase</keyword>
<evidence type="ECO:0000256" key="3">
    <source>
        <dbReference type="ARBA" id="ARBA00022801"/>
    </source>
</evidence>
<feature type="transmembrane region" description="Helical" evidence="6">
    <location>
        <begin position="679"/>
        <end position="698"/>
    </location>
</feature>
<feature type="region of interest" description="Disordered" evidence="5">
    <location>
        <begin position="1"/>
        <end position="22"/>
    </location>
</feature>
<evidence type="ECO:0000256" key="4">
    <source>
        <dbReference type="ARBA" id="ARBA00023098"/>
    </source>
</evidence>
<dbReference type="InterPro" id="IPR025202">
    <property type="entry name" value="PLD-like_dom"/>
</dbReference>
<feature type="domain" description="PLD phosphodiesterase" evidence="7">
    <location>
        <begin position="382"/>
        <end position="404"/>
    </location>
</feature>
<evidence type="ECO:0000313" key="9">
    <source>
        <dbReference type="Proteomes" id="UP001082899"/>
    </source>
</evidence>
<dbReference type="SUPFAM" id="SSF56024">
    <property type="entry name" value="Phospholipase D/nuclease"/>
    <property type="match status" value="2"/>
</dbReference>
<protein>
    <submittedName>
        <fullName evidence="8">VTT domain-containing protein</fullName>
    </submittedName>
</protein>
<feature type="transmembrane region" description="Helical" evidence="6">
    <location>
        <begin position="523"/>
        <end position="543"/>
    </location>
</feature>
<evidence type="ECO:0000256" key="6">
    <source>
        <dbReference type="SAM" id="Phobius"/>
    </source>
</evidence>
<evidence type="ECO:0000256" key="2">
    <source>
        <dbReference type="ARBA" id="ARBA00022737"/>
    </source>
</evidence>
<dbReference type="Proteomes" id="UP001082899">
    <property type="component" value="Unassembled WGS sequence"/>
</dbReference>
<dbReference type="Gene3D" id="3.30.870.10">
    <property type="entry name" value="Endonuclease Chain A"/>
    <property type="match status" value="2"/>
</dbReference>
<gene>
    <name evidence="8" type="ORF">OVY01_03805</name>
</gene>
<proteinExistence type="predicted"/>
<keyword evidence="6" id="KW-0472">Membrane</keyword>
<feature type="domain" description="PLD phosphodiesterase" evidence="7">
    <location>
        <begin position="155"/>
        <end position="182"/>
    </location>
</feature>
<evidence type="ECO:0000313" key="8">
    <source>
        <dbReference type="EMBL" id="MCY0386379.1"/>
    </source>
</evidence>
<accession>A0ABT3ZIM7</accession>
<evidence type="ECO:0000256" key="1">
    <source>
        <dbReference type="ARBA" id="ARBA00000798"/>
    </source>
</evidence>
<dbReference type="Pfam" id="PF13091">
    <property type="entry name" value="PLDc_2"/>
    <property type="match status" value="1"/>
</dbReference>
<dbReference type="SMART" id="SM00155">
    <property type="entry name" value="PLDc"/>
    <property type="match status" value="2"/>
</dbReference>
<evidence type="ECO:0000259" key="7">
    <source>
        <dbReference type="PROSITE" id="PS50035"/>
    </source>
</evidence>
<keyword evidence="4" id="KW-0443">Lipid metabolism</keyword>
<dbReference type="InterPro" id="IPR015679">
    <property type="entry name" value="PLipase_D_fam"/>
</dbReference>
<comment type="caution">
    <text evidence="8">The sequence shown here is derived from an EMBL/GenBank/DDBJ whole genome shotgun (WGS) entry which is preliminary data.</text>
</comment>
<reference evidence="8" key="1">
    <citation type="submission" date="2022-11" db="EMBL/GenBank/DDBJ databases">
        <title>Robbsia betulipollinis sp. nov., isolated from pollen of birch (Betula pendula).</title>
        <authorList>
            <person name="Shi H."/>
            <person name="Ambika Manirajan B."/>
            <person name="Ratering S."/>
            <person name="Geissler-Plaum R."/>
            <person name="Schnell S."/>
        </authorList>
    </citation>
    <scope>NUCLEOTIDE SEQUENCE</scope>
    <source>
        <strain evidence="8">Bb-Pol-6</strain>
    </source>
</reference>